<dbReference type="InterPro" id="IPR018163">
    <property type="entry name" value="Thr/Ala-tRNA-synth_IIc_edit"/>
</dbReference>
<feature type="non-terminal residue" evidence="6">
    <location>
        <position position="230"/>
    </location>
</feature>
<dbReference type="Pfam" id="PF01411">
    <property type="entry name" value="tRNA-synt_2c"/>
    <property type="match status" value="1"/>
</dbReference>
<dbReference type="GO" id="GO:0005737">
    <property type="term" value="C:cytoplasm"/>
    <property type="evidence" value="ECO:0007669"/>
    <property type="project" value="UniProtKB-SubCell"/>
</dbReference>
<dbReference type="InterPro" id="IPR009000">
    <property type="entry name" value="Transl_B-barrel_sf"/>
</dbReference>
<dbReference type="Pfam" id="PF07973">
    <property type="entry name" value="tRNA_SAD"/>
    <property type="match status" value="1"/>
</dbReference>
<keyword evidence="4" id="KW-0862">Zinc</keyword>
<dbReference type="Gene3D" id="2.40.30.130">
    <property type="match status" value="1"/>
</dbReference>
<evidence type="ECO:0000256" key="2">
    <source>
        <dbReference type="ARBA" id="ARBA00004496"/>
    </source>
</evidence>
<proteinExistence type="predicted"/>
<evidence type="ECO:0000256" key="1">
    <source>
        <dbReference type="ARBA" id="ARBA00001947"/>
    </source>
</evidence>
<evidence type="ECO:0000313" key="6">
    <source>
        <dbReference type="EMBL" id="VAW09666.1"/>
    </source>
</evidence>
<protein>
    <submittedName>
        <fullName evidence="6">Ser-tRNA(Ala) deacylase @ Gly-tRNA(Ala) deacylase</fullName>
    </submittedName>
</protein>
<sequence length="230" mass="25386">MTNKIYSTDAYAQTMAATITDVDRDDNRVLLDATVFYPGGGGQPHDIGEIVIGDDRLSVVRVEADGDQVWHWLEGGLPPVGTTVKGHVDWDRRYRLMRTHTAMHALCGVVWNRFQSPVTGGNMKPGDGRLDFELPDWKPEYKPEIEAELNAQLARTLPIEVEFLDRVVADQDPSLIRTKVSLLPADLTTVRVIDIVGLDRQADGGTHVGSTAEVGVIRIGKVESKGRGFR</sequence>
<organism evidence="6">
    <name type="scientific">hydrothermal vent metagenome</name>
    <dbReference type="NCBI Taxonomy" id="652676"/>
    <lineage>
        <taxon>unclassified sequences</taxon>
        <taxon>metagenomes</taxon>
        <taxon>ecological metagenomes</taxon>
    </lineage>
</organism>
<reference evidence="6" key="1">
    <citation type="submission" date="2018-06" db="EMBL/GenBank/DDBJ databases">
        <authorList>
            <person name="Zhirakovskaya E."/>
        </authorList>
    </citation>
    <scope>NUCLEOTIDE SEQUENCE</scope>
</reference>
<gene>
    <name evidence="6" type="ORF">MNBD_ACTINO02-241</name>
</gene>
<accession>A0A3B0TRK7</accession>
<comment type="subcellular location">
    <subcellularLocation>
        <location evidence="2">Cytoplasm</location>
    </subcellularLocation>
</comment>
<evidence type="ECO:0000256" key="3">
    <source>
        <dbReference type="ARBA" id="ARBA00022723"/>
    </source>
</evidence>
<dbReference type="Gene3D" id="3.30.980.10">
    <property type="entry name" value="Threonyl-trna Synthetase, Chain A, domain 2"/>
    <property type="match status" value="1"/>
</dbReference>
<dbReference type="EMBL" id="UOEK01000628">
    <property type="protein sequence ID" value="VAW09666.1"/>
    <property type="molecule type" value="Genomic_DNA"/>
</dbReference>
<keyword evidence="3" id="KW-0479">Metal-binding</keyword>
<dbReference type="InterPro" id="IPR051335">
    <property type="entry name" value="Alanyl-tRNA_Editing_Enzymes"/>
</dbReference>
<feature type="domain" description="Alanyl-transfer RNA synthetases family profile" evidence="5">
    <location>
        <begin position="1"/>
        <end position="230"/>
    </location>
</feature>
<dbReference type="AlphaFoldDB" id="A0A3B0TRK7"/>
<comment type="cofactor">
    <cofactor evidence="1">
        <name>Zn(2+)</name>
        <dbReference type="ChEBI" id="CHEBI:29105"/>
    </cofactor>
</comment>
<dbReference type="SUPFAM" id="SSF50447">
    <property type="entry name" value="Translation proteins"/>
    <property type="match status" value="1"/>
</dbReference>
<name>A0A3B0TRK7_9ZZZZ</name>
<dbReference type="GO" id="GO:0002161">
    <property type="term" value="F:aminoacyl-tRNA deacylase activity"/>
    <property type="evidence" value="ECO:0007669"/>
    <property type="project" value="UniProtKB-ARBA"/>
</dbReference>
<dbReference type="GO" id="GO:0006419">
    <property type="term" value="P:alanyl-tRNA aminoacylation"/>
    <property type="evidence" value="ECO:0007669"/>
    <property type="project" value="InterPro"/>
</dbReference>
<dbReference type="SUPFAM" id="SSF55186">
    <property type="entry name" value="ThrRS/AlaRS common domain"/>
    <property type="match status" value="1"/>
</dbReference>
<evidence type="ECO:0000256" key="4">
    <source>
        <dbReference type="ARBA" id="ARBA00022833"/>
    </source>
</evidence>
<dbReference type="GO" id="GO:0004813">
    <property type="term" value="F:alanine-tRNA ligase activity"/>
    <property type="evidence" value="ECO:0007669"/>
    <property type="project" value="InterPro"/>
</dbReference>
<evidence type="ECO:0000259" key="5">
    <source>
        <dbReference type="PROSITE" id="PS50860"/>
    </source>
</evidence>
<dbReference type="InterPro" id="IPR012947">
    <property type="entry name" value="tRNA_SAD"/>
</dbReference>
<dbReference type="InterPro" id="IPR018164">
    <property type="entry name" value="Ala-tRNA-synth_IIc_N"/>
</dbReference>
<dbReference type="GO" id="GO:0003676">
    <property type="term" value="F:nucleic acid binding"/>
    <property type="evidence" value="ECO:0007669"/>
    <property type="project" value="InterPro"/>
</dbReference>
<dbReference type="PANTHER" id="PTHR43462:SF1">
    <property type="entry name" value="ALANYL-TRNA EDITING PROTEIN AARSD1"/>
    <property type="match status" value="1"/>
</dbReference>
<dbReference type="InterPro" id="IPR018165">
    <property type="entry name" value="Ala-tRNA-synth_IIc_core"/>
</dbReference>
<dbReference type="GO" id="GO:0005524">
    <property type="term" value="F:ATP binding"/>
    <property type="evidence" value="ECO:0007669"/>
    <property type="project" value="InterPro"/>
</dbReference>
<dbReference type="GO" id="GO:0046872">
    <property type="term" value="F:metal ion binding"/>
    <property type="evidence" value="ECO:0007669"/>
    <property type="project" value="UniProtKB-KW"/>
</dbReference>
<dbReference type="PANTHER" id="PTHR43462">
    <property type="entry name" value="ALANYL-TRNA EDITING PROTEIN"/>
    <property type="match status" value="1"/>
</dbReference>
<dbReference type="PROSITE" id="PS50860">
    <property type="entry name" value="AA_TRNA_LIGASE_II_ALA"/>
    <property type="match status" value="1"/>
</dbReference>
<dbReference type="SMART" id="SM00863">
    <property type="entry name" value="tRNA_SAD"/>
    <property type="match status" value="1"/>
</dbReference>